<dbReference type="EMBL" id="CP001397">
    <property type="protein sequence ID" value="AGC77614.1"/>
    <property type="molecule type" value="Genomic_DNA"/>
</dbReference>
<accession>L7WBY4</accession>
<dbReference type="Proteomes" id="UP000011173">
    <property type="component" value="Chromosome"/>
</dbReference>
<dbReference type="HOGENOM" id="CLU_3313599_0_0_10"/>
<sequence>MVLILSKIKLSTTVCSLVEVVFNTAFAKASLPISMCQKI</sequence>
<dbReference type="KEGG" id="ndo:DDD_2487"/>
<protein>
    <submittedName>
        <fullName evidence="1">Uncharacterized protein</fullName>
    </submittedName>
</protein>
<dbReference type="PATRIC" id="fig|592029.3.peg.2465"/>
<evidence type="ECO:0000313" key="2">
    <source>
        <dbReference type="Proteomes" id="UP000011173"/>
    </source>
</evidence>
<dbReference type="AlphaFoldDB" id="L7WBY4"/>
<proteinExistence type="predicted"/>
<reference evidence="1 2" key="1">
    <citation type="journal article" date="2013" name="Genome Biol. Evol.">
        <title>Genomic makeup of the marine flavobacterium Nonlabens (Donghaeana) dokdonensis DSW-6 and identification of a novel class of rhodopsins.</title>
        <authorList>
            <person name="Kwon S.K."/>
            <person name="Kim B.K."/>
            <person name="Song J.Y."/>
            <person name="Kwak M.J."/>
            <person name="Lee C.H."/>
            <person name="Yoon J.H."/>
            <person name="Oh T.K."/>
            <person name="Kim J.F."/>
        </authorList>
    </citation>
    <scope>NUCLEOTIDE SEQUENCE [LARGE SCALE GENOMIC DNA]</scope>
    <source>
        <strain evidence="2">DSM 17205 / KCTC 12402 / DSW-6</strain>
    </source>
</reference>
<name>L7WBY4_NONDD</name>
<gene>
    <name evidence="1" type="ordered locus">DDD_2487</name>
</gene>
<organism evidence="1 2">
    <name type="scientific">Nonlabens dokdonensis (strain DSM 17205 / KCTC 12402 / DSW-6)</name>
    <name type="common">Donghaeana dokdonensis</name>
    <dbReference type="NCBI Taxonomy" id="592029"/>
    <lineage>
        <taxon>Bacteria</taxon>
        <taxon>Pseudomonadati</taxon>
        <taxon>Bacteroidota</taxon>
        <taxon>Flavobacteriia</taxon>
        <taxon>Flavobacteriales</taxon>
        <taxon>Flavobacteriaceae</taxon>
        <taxon>Nonlabens</taxon>
    </lineage>
</organism>
<evidence type="ECO:0000313" key="1">
    <source>
        <dbReference type="EMBL" id="AGC77614.1"/>
    </source>
</evidence>